<evidence type="ECO:0008006" key="4">
    <source>
        <dbReference type="Google" id="ProtNLM"/>
    </source>
</evidence>
<feature type="region of interest" description="Disordered" evidence="1">
    <location>
        <begin position="1"/>
        <end position="47"/>
    </location>
</feature>
<dbReference type="EMBL" id="JASCZI010094177">
    <property type="protein sequence ID" value="MED6153654.1"/>
    <property type="molecule type" value="Genomic_DNA"/>
</dbReference>
<feature type="region of interest" description="Disordered" evidence="1">
    <location>
        <begin position="109"/>
        <end position="134"/>
    </location>
</feature>
<feature type="compositionally biased region" description="Polar residues" evidence="1">
    <location>
        <begin position="38"/>
        <end position="47"/>
    </location>
</feature>
<keyword evidence="3" id="KW-1185">Reference proteome</keyword>
<accession>A0ABU6TXQ9</accession>
<dbReference type="Proteomes" id="UP001341840">
    <property type="component" value="Unassembled WGS sequence"/>
</dbReference>
<evidence type="ECO:0000313" key="2">
    <source>
        <dbReference type="EMBL" id="MED6153654.1"/>
    </source>
</evidence>
<feature type="non-terminal residue" evidence="2">
    <location>
        <position position="1"/>
    </location>
</feature>
<reference evidence="2 3" key="1">
    <citation type="journal article" date="2023" name="Plants (Basel)">
        <title>Bridging the Gap: Combining Genomics and Transcriptomics Approaches to Understand Stylosanthes scabra, an Orphan Legume from the Brazilian Caatinga.</title>
        <authorList>
            <person name="Ferreira-Neto J.R.C."/>
            <person name="da Silva M.D."/>
            <person name="Binneck E."/>
            <person name="de Melo N.F."/>
            <person name="da Silva R.H."/>
            <person name="de Melo A.L.T.M."/>
            <person name="Pandolfi V."/>
            <person name="Bustamante F.O."/>
            <person name="Brasileiro-Vidal A.C."/>
            <person name="Benko-Iseppon A.M."/>
        </authorList>
    </citation>
    <scope>NUCLEOTIDE SEQUENCE [LARGE SCALE GENOMIC DNA]</scope>
    <source>
        <tissue evidence="2">Leaves</tissue>
    </source>
</reference>
<evidence type="ECO:0000313" key="3">
    <source>
        <dbReference type="Proteomes" id="UP001341840"/>
    </source>
</evidence>
<proteinExistence type="predicted"/>
<gene>
    <name evidence="2" type="ORF">PIB30_104255</name>
</gene>
<name>A0ABU6TXQ9_9FABA</name>
<comment type="caution">
    <text evidence="2">The sequence shown here is derived from an EMBL/GenBank/DDBJ whole genome shotgun (WGS) entry which is preliminary data.</text>
</comment>
<sequence>GSQHTFPLGQGKGQSLQTTISSISTARSSEGPGRSKPPTRNTKPPQLQMFQLQACRPRNAQFQRRKARALQNLQPAPSTGDPKGSLPSVVRFFKKLRKRKSLHLVVTQSRKRLKKAPKKLQRKHHRGQQSRKIPRRQLKGMPKTKIIWQTSRHRWISVPRAMIGTTTGTMTVTSTTGGTPNQPPAPLEAAPDHLLQATRRVIAPP</sequence>
<protein>
    <recommendedName>
        <fullName evidence="4">Polyprotein</fullName>
    </recommendedName>
</protein>
<organism evidence="2 3">
    <name type="scientific">Stylosanthes scabra</name>
    <dbReference type="NCBI Taxonomy" id="79078"/>
    <lineage>
        <taxon>Eukaryota</taxon>
        <taxon>Viridiplantae</taxon>
        <taxon>Streptophyta</taxon>
        <taxon>Embryophyta</taxon>
        <taxon>Tracheophyta</taxon>
        <taxon>Spermatophyta</taxon>
        <taxon>Magnoliopsida</taxon>
        <taxon>eudicotyledons</taxon>
        <taxon>Gunneridae</taxon>
        <taxon>Pentapetalae</taxon>
        <taxon>rosids</taxon>
        <taxon>fabids</taxon>
        <taxon>Fabales</taxon>
        <taxon>Fabaceae</taxon>
        <taxon>Papilionoideae</taxon>
        <taxon>50 kb inversion clade</taxon>
        <taxon>dalbergioids sensu lato</taxon>
        <taxon>Dalbergieae</taxon>
        <taxon>Pterocarpus clade</taxon>
        <taxon>Stylosanthes</taxon>
    </lineage>
</organism>
<evidence type="ECO:0000256" key="1">
    <source>
        <dbReference type="SAM" id="MobiDB-lite"/>
    </source>
</evidence>